<keyword evidence="2" id="KW-1003">Cell membrane</keyword>
<dbReference type="RefSeq" id="WP_344515208.1">
    <property type="nucleotide sequence ID" value="NZ_BAAAQD010000053.1"/>
</dbReference>
<name>A0ABP4PA03_9ACTN</name>
<feature type="transmembrane region" description="Helical" evidence="7">
    <location>
        <begin position="27"/>
        <end position="48"/>
    </location>
</feature>
<evidence type="ECO:0000256" key="2">
    <source>
        <dbReference type="ARBA" id="ARBA00022475"/>
    </source>
</evidence>
<evidence type="ECO:0000256" key="1">
    <source>
        <dbReference type="ARBA" id="ARBA00004651"/>
    </source>
</evidence>
<organism evidence="8 9">
    <name type="scientific">Dactylosporangium maewongense</name>
    <dbReference type="NCBI Taxonomy" id="634393"/>
    <lineage>
        <taxon>Bacteria</taxon>
        <taxon>Bacillati</taxon>
        <taxon>Actinomycetota</taxon>
        <taxon>Actinomycetes</taxon>
        <taxon>Micromonosporales</taxon>
        <taxon>Micromonosporaceae</taxon>
        <taxon>Dactylosporangium</taxon>
    </lineage>
</organism>
<evidence type="ECO:0000313" key="9">
    <source>
        <dbReference type="Proteomes" id="UP001501470"/>
    </source>
</evidence>
<evidence type="ECO:0000256" key="5">
    <source>
        <dbReference type="ARBA" id="ARBA00023136"/>
    </source>
</evidence>
<evidence type="ECO:0000256" key="6">
    <source>
        <dbReference type="SAM" id="MobiDB-lite"/>
    </source>
</evidence>
<keyword evidence="9" id="KW-1185">Reference proteome</keyword>
<feature type="region of interest" description="Disordered" evidence="6">
    <location>
        <begin position="1"/>
        <end position="20"/>
    </location>
</feature>
<keyword evidence="4 7" id="KW-1133">Transmembrane helix</keyword>
<feature type="transmembrane region" description="Helical" evidence="7">
    <location>
        <begin position="349"/>
        <end position="370"/>
    </location>
</feature>
<feature type="transmembrane region" description="Helical" evidence="7">
    <location>
        <begin position="98"/>
        <end position="117"/>
    </location>
</feature>
<dbReference type="Proteomes" id="UP001501470">
    <property type="component" value="Unassembled WGS sequence"/>
</dbReference>
<feature type="transmembrane region" description="Helical" evidence="7">
    <location>
        <begin position="405"/>
        <end position="422"/>
    </location>
</feature>
<keyword evidence="5 7" id="KW-0472">Membrane</keyword>
<feature type="transmembrane region" description="Helical" evidence="7">
    <location>
        <begin position="60"/>
        <end position="78"/>
    </location>
</feature>
<protein>
    <recommendedName>
        <fullName evidence="10">Polysaccharide biosynthesis protein</fullName>
    </recommendedName>
</protein>
<gene>
    <name evidence="8" type="ORF">GCM10009827_115890</name>
</gene>
<dbReference type="EMBL" id="BAAAQD010000053">
    <property type="protein sequence ID" value="GAA1574825.1"/>
    <property type="molecule type" value="Genomic_DNA"/>
</dbReference>
<evidence type="ECO:0008006" key="10">
    <source>
        <dbReference type="Google" id="ProtNLM"/>
    </source>
</evidence>
<evidence type="ECO:0000256" key="7">
    <source>
        <dbReference type="SAM" id="Phobius"/>
    </source>
</evidence>
<feature type="transmembrane region" description="Helical" evidence="7">
    <location>
        <begin position="180"/>
        <end position="201"/>
    </location>
</feature>
<proteinExistence type="predicted"/>
<evidence type="ECO:0000313" key="8">
    <source>
        <dbReference type="EMBL" id="GAA1574825.1"/>
    </source>
</evidence>
<feature type="transmembrane region" description="Helical" evidence="7">
    <location>
        <begin position="123"/>
        <end position="141"/>
    </location>
</feature>
<feature type="transmembrane region" description="Helical" evidence="7">
    <location>
        <begin position="382"/>
        <end position="399"/>
    </location>
</feature>
<keyword evidence="3 7" id="KW-0812">Transmembrane</keyword>
<accession>A0ABP4PA03</accession>
<feature type="transmembrane region" description="Helical" evidence="7">
    <location>
        <begin position="232"/>
        <end position="251"/>
    </location>
</feature>
<dbReference type="InterPro" id="IPR002797">
    <property type="entry name" value="Polysacc_synth"/>
</dbReference>
<feature type="transmembrane region" description="Helical" evidence="7">
    <location>
        <begin position="263"/>
        <end position="288"/>
    </location>
</feature>
<reference evidence="9" key="1">
    <citation type="journal article" date="2019" name="Int. J. Syst. Evol. Microbiol.">
        <title>The Global Catalogue of Microorganisms (GCM) 10K type strain sequencing project: providing services to taxonomists for standard genome sequencing and annotation.</title>
        <authorList>
            <consortium name="The Broad Institute Genomics Platform"/>
            <consortium name="The Broad Institute Genome Sequencing Center for Infectious Disease"/>
            <person name="Wu L."/>
            <person name="Ma J."/>
        </authorList>
    </citation>
    <scope>NUCLEOTIDE SEQUENCE [LARGE SCALE GENOMIC DNA]</scope>
    <source>
        <strain evidence="9">JCM 15933</strain>
    </source>
</reference>
<feature type="transmembrane region" description="Helical" evidence="7">
    <location>
        <begin position="153"/>
        <end position="174"/>
    </location>
</feature>
<dbReference type="InterPro" id="IPR050833">
    <property type="entry name" value="Poly_Biosynth_Transport"/>
</dbReference>
<dbReference type="Pfam" id="PF01943">
    <property type="entry name" value="Polysacc_synt"/>
    <property type="match status" value="1"/>
</dbReference>
<comment type="subcellular location">
    <subcellularLocation>
        <location evidence="1">Cell membrane</location>
        <topology evidence="1">Multi-pass membrane protein</topology>
    </subcellularLocation>
</comment>
<feature type="transmembrane region" description="Helical" evidence="7">
    <location>
        <begin position="309"/>
        <end position="329"/>
    </location>
</feature>
<sequence length="431" mass="44406">MTQLRSPKTPVRHAAPSKRRPSFAGNVGWGVVGNAGYALCQWLVLVVVARLGTESMVGDYALGLAVGAPVVLLANLSLRTVLVTDTFHEHPFRRYLRVRLAGMAAATAAIGVAVWAFDLPPAVVVLVGLAKAFDGVGDIYLGLLQRHHDQRGIAVAQLANGALTIALTGVLLAATGSVAWAAAGSAMGSLIAWLGFCAPLASRLLDATAKASLKADPPKRHTHRFSPPGPGALVWTALPLGLASGITSLTANVPRYALQDRLGAAALGAFAAAGYLVLTGNLLVSAVAQTLLPRLVELRAAGARERFAALVRQSLIGITVAGVVAVWAAELFGAKVLRAVYGEEYADEAGTLTVLTIATAVAASCFVLDAALSAVRRFTGQLAVNAAVLAATVLAALVLVPRYGVAGAAWATVAAAAVHAGLKWELLRRDL</sequence>
<dbReference type="PANTHER" id="PTHR30250:SF11">
    <property type="entry name" value="O-ANTIGEN TRANSPORTER-RELATED"/>
    <property type="match status" value="1"/>
</dbReference>
<evidence type="ECO:0000256" key="4">
    <source>
        <dbReference type="ARBA" id="ARBA00022989"/>
    </source>
</evidence>
<dbReference type="PANTHER" id="PTHR30250">
    <property type="entry name" value="PST FAMILY PREDICTED COLANIC ACID TRANSPORTER"/>
    <property type="match status" value="1"/>
</dbReference>
<comment type="caution">
    <text evidence="8">The sequence shown here is derived from an EMBL/GenBank/DDBJ whole genome shotgun (WGS) entry which is preliminary data.</text>
</comment>
<evidence type="ECO:0000256" key="3">
    <source>
        <dbReference type="ARBA" id="ARBA00022692"/>
    </source>
</evidence>